<dbReference type="Proteomes" id="UP001160334">
    <property type="component" value="Unassembled WGS sequence"/>
</dbReference>
<reference evidence="1 2" key="1">
    <citation type="submission" date="2023-04" db="EMBL/GenBank/DDBJ databases">
        <title>Forest soil microbial communities from Buena Vista Peninsula, Colon Province, Panama.</title>
        <authorList>
            <person name="Bouskill N."/>
        </authorList>
    </citation>
    <scope>NUCLEOTIDE SEQUENCE [LARGE SCALE GENOMIC DNA]</scope>
    <source>
        <strain evidence="1 2">CFH S0262</strain>
    </source>
</reference>
<keyword evidence="2" id="KW-1185">Reference proteome</keyword>
<protein>
    <recommendedName>
        <fullName evidence="3">Secreted protein</fullName>
    </recommendedName>
</protein>
<accession>A0ABT6M3P4</accession>
<evidence type="ECO:0008006" key="3">
    <source>
        <dbReference type="Google" id="ProtNLM"/>
    </source>
</evidence>
<name>A0ABT6M3P4_9NOCA</name>
<sequence>MFPAVLLVCVPLFVALVGHSAYRVRQANKAYAQEVAGDSACADDSEPTATYREW</sequence>
<dbReference type="RefSeq" id="WP_280758339.1">
    <property type="nucleotide sequence ID" value="NZ_JARXVC010000001.1"/>
</dbReference>
<organism evidence="1 2">
    <name type="scientific">Prescottella agglutinans</name>
    <dbReference type="NCBI Taxonomy" id="1644129"/>
    <lineage>
        <taxon>Bacteria</taxon>
        <taxon>Bacillati</taxon>
        <taxon>Actinomycetota</taxon>
        <taxon>Actinomycetes</taxon>
        <taxon>Mycobacteriales</taxon>
        <taxon>Nocardiaceae</taxon>
        <taxon>Prescottella</taxon>
    </lineage>
</organism>
<evidence type="ECO:0000313" key="1">
    <source>
        <dbReference type="EMBL" id="MDH6278923.1"/>
    </source>
</evidence>
<evidence type="ECO:0000313" key="2">
    <source>
        <dbReference type="Proteomes" id="UP001160334"/>
    </source>
</evidence>
<gene>
    <name evidence="1" type="ORF">M2280_000128</name>
</gene>
<dbReference type="EMBL" id="JARXVC010000001">
    <property type="protein sequence ID" value="MDH6278923.1"/>
    <property type="molecule type" value="Genomic_DNA"/>
</dbReference>
<comment type="caution">
    <text evidence="1">The sequence shown here is derived from an EMBL/GenBank/DDBJ whole genome shotgun (WGS) entry which is preliminary data.</text>
</comment>
<proteinExistence type="predicted"/>